<protein>
    <submittedName>
        <fullName evidence="2">Uncharacterized protein</fullName>
    </submittedName>
</protein>
<feature type="region of interest" description="Disordered" evidence="1">
    <location>
        <begin position="44"/>
        <end position="67"/>
    </location>
</feature>
<dbReference type="EMBL" id="JAHXZJ010002237">
    <property type="protein sequence ID" value="KAH0545883.1"/>
    <property type="molecule type" value="Genomic_DNA"/>
</dbReference>
<name>A0AAV7I907_COTGL</name>
<sequence>MVGVAWWSSPQLHAKSQAALLYTQSPSISMNKGMLHRRVGCCISREPGGSRRRQKSPSPAGRAYTAGAAATRELRVPSSSFKATSEHIFSVVTLQPYARVRLLRRIYSNNIGVRLAVFVNVEELSTGDLVAGRAIPLRDTCKHQKR</sequence>
<evidence type="ECO:0000313" key="2">
    <source>
        <dbReference type="EMBL" id="KAH0545883.1"/>
    </source>
</evidence>
<organism evidence="2 3">
    <name type="scientific">Cotesia glomerata</name>
    <name type="common">Lepidopteran parasitic wasp</name>
    <name type="synonym">Apanteles glomeratus</name>
    <dbReference type="NCBI Taxonomy" id="32391"/>
    <lineage>
        <taxon>Eukaryota</taxon>
        <taxon>Metazoa</taxon>
        <taxon>Ecdysozoa</taxon>
        <taxon>Arthropoda</taxon>
        <taxon>Hexapoda</taxon>
        <taxon>Insecta</taxon>
        <taxon>Pterygota</taxon>
        <taxon>Neoptera</taxon>
        <taxon>Endopterygota</taxon>
        <taxon>Hymenoptera</taxon>
        <taxon>Apocrita</taxon>
        <taxon>Ichneumonoidea</taxon>
        <taxon>Braconidae</taxon>
        <taxon>Microgastrinae</taxon>
        <taxon>Cotesia</taxon>
    </lineage>
</organism>
<evidence type="ECO:0000313" key="3">
    <source>
        <dbReference type="Proteomes" id="UP000826195"/>
    </source>
</evidence>
<accession>A0AAV7I907</accession>
<dbReference type="AlphaFoldDB" id="A0AAV7I907"/>
<comment type="caution">
    <text evidence="2">The sequence shown here is derived from an EMBL/GenBank/DDBJ whole genome shotgun (WGS) entry which is preliminary data.</text>
</comment>
<proteinExistence type="predicted"/>
<reference evidence="2 3" key="1">
    <citation type="journal article" date="2021" name="J. Hered.">
        <title>A chromosome-level genome assembly of the parasitoid wasp, Cotesia glomerata (Hymenoptera: Braconidae).</title>
        <authorList>
            <person name="Pinto B.J."/>
            <person name="Weis J.J."/>
            <person name="Gamble T."/>
            <person name="Ode P.J."/>
            <person name="Paul R."/>
            <person name="Zaspel J.M."/>
        </authorList>
    </citation>
    <scope>NUCLEOTIDE SEQUENCE [LARGE SCALE GENOMIC DNA]</scope>
    <source>
        <strain evidence="2">CgM1</strain>
    </source>
</reference>
<gene>
    <name evidence="2" type="ORF">KQX54_004056</name>
</gene>
<keyword evidence="3" id="KW-1185">Reference proteome</keyword>
<evidence type="ECO:0000256" key="1">
    <source>
        <dbReference type="SAM" id="MobiDB-lite"/>
    </source>
</evidence>
<dbReference type="Proteomes" id="UP000826195">
    <property type="component" value="Unassembled WGS sequence"/>
</dbReference>